<evidence type="ECO:0000313" key="5">
    <source>
        <dbReference type="Proteomes" id="UP000051017"/>
    </source>
</evidence>
<dbReference type="Pfam" id="PF11258">
    <property type="entry name" value="DUF3048"/>
    <property type="match status" value="1"/>
</dbReference>
<feature type="domain" description="DUF3048" evidence="2">
    <location>
        <begin position="54"/>
        <end position="190"/>
    </location>
</feature>
<organism evidence="4 5">
    <name type="scientific">Acidimicrobiia bacterium BACL6 MAG-120924-bin43</name>
    <dbReference type="NCBI Taxonomy" id="1655583"/>
    <lineage>
        <taxon>Bacteria</taxon>
        <taxon>Bacillati</taxon>
        <taxon>Actinomycetota</taxon>
        <taxon>Acidimicrobiia</taxon>
        <taxon>acIV cluster</taxon>
    </lineage>
</organism>
<accession>A0A0R2QFW2</accession>
<sequence>MKNRSLIFGSIVASSLLALAACGGSSVASVTTASTAVETTVVTETTVPEIVNPLTGLPNTDPSTLTRPAMVVKIDNHPSARPQAGINQADIIFEENVEKLTRLAAVFQSEGSDPVGPIRSGRFQDIDLLGALINPLFVWSGGNEKVSAAIKKSDLVDLSYTVANKDGGFARDSGRSAPHNLIAETTKLWTLSPEGAMAPPAQFSYRTASDAAPAAAEPTAGVKVSMDGVRVQWDWDAATGEFLRLQENTPDVDTEGVQLAMPNVIVLEVVYTNKYSPAAKTLGGGKVYVFTNGTLIEGTWERTDRLKPFLLKDLSGAVIKLTPGQTFVEIARAAKTAVVPVGTNPDDVKFL</sequence>
<comment type="caution">
    <text evidence="4">The sequence shown here is derived from an EMBL/GenBank/DDBJ whole genome shotgun (WGS) entry which is preliminary data.</text>
</comment>
<feature type="domain" description="DUF3048" evidence="3">
    <location>
        <begin position="225"/>
        <end position="328"/>
    </location>
</feature>
<name>A0A0R2QFW2_9ACTN</name>
<evidence type="ECO:0000259" key="2">
    <source>
        <dbReference type="Pfam" id="PF11258"/>
    </source>
</evidence>
<gene>
    <name evidence="4" type="ORF">ABR75_04520</name>
</gene>
<dbReference type="AlphaFoldDB" id="A0A0R2QFW2"/>
<evidence type="ECO:0000256" key="1">
    <source>
        <dbReference type="SAM" id="SignalP"/>
    </source>
</evidence>
<dbReference type="Pfam" id="PF17479">
    <property type="entry name" value="DUF3048_C"/>
    <property type="match status" value="1"/>
</dbReference>
<dbReference type="PROSITE" id="PS51257">
    <property type="entry name" value="PROKAR_LIPOPROTEIN"/>
    <property type="match status" value="1"/>
</dbReference>
<feature type="signal peptide" evidence="1">
    <location>
        <begin position="1"/>
        <end position="20"/>
    </location>
</feature>
<dbReference type="InterPro" id="IPR021416">
    <property type="entry name" value="DUF3048_N"/>
</dbReference>
<protein>
    <recommendedName>
        <fullName evidence="6">DUF3048 domain-containing protein</fullName>
    </recommendedName>
</protein>
<dbReference type="InterPro" id="IPR023158">
    <property type="entry name" value="YerB-like_sf"/>
</dbReference>
<dbReference type="Gene3D" id="3.50.90.10">
    <property type="entry name" value="YerB-like"/>
    <property type="match status" value="1"/>
</dbReference>
<dbReference type="SUPFAM" id="SSF159774">
    <property type="entry name" value="YerB-like"/>
    <property type="match status" value="1"/>
</dbReference>
<proteinExistence type="predicted"/>
<dbReference type="InterPro" id="IPR035328">
    <property type="entry name" value="DUF3048_C"/>
</dbReference>
<dbReference type="EMBL" id="LIBJ01000036">
    <property type="protein sequence ID" value="KRO49140.1"/>
    <property type="molecule type" value="Genomic_DNA"/>
</dbReference>
<reference evidence="4 5" key="1">
    <citation type="submission" date="2015-10" db="EMBL/GenBank/DDBJ databases">
        <title>Metagenome-Assembled Genomes uncover a global brackish microbiome.</title>
        <authorList>
            <person name="Hugerth L.W."/>
            <person name="Larsson J."/>
            <person name="Alneberg J."/>
            <person name="Lindh M.V."/>
            <person name="Legrand C."/>
            <person name="Pinhassi J."/>
            <person name="Andersson A.F."/>
        </authorList>
    </citation>
    <scope>NUCLEOTIDE SEQUENCE [LARGE SCALE GENOMIC DNA]</scope>
    <source>
        <strain evidence="4">BACL6 MAG-120924-bin43</strain>
    </source>
</reference>
<feature type="chain" id="PRO_5039448877" description="DUF3048 domain-containing protein" evidence="1">
    <location>
        <begin position="21"/>
        <end position="351"/>
    </location>
</feature>
<dbReference type="Proteomes" id="UP000051017">
    <property type="component" value="Unassembled WGS sequence"/>
</dbReference>
<evidence type="ECO:0000313" key="4">
    <source>
        <dbReference type="EMBL" id="KRO49140.1"/>
    </source>
</evidence>
<evidence type="ECO:0000259" key="3">
    <source>
        <dbReference type="Pfam" id="PF17479"/>
    </source>
</evidence>
<keyword evidence="1" id="KW-0732">Signal</keyword>
<evidence type="ECO:0008006" key="6">
    <source>
        <dbReference type="Google" id="ProtNLM"/>
    </source>
</evidence>